<dbReference type="AlphaFoldDB" id="A0A1I7S448"/>
<proteinExistence type="predicted"/>
<evidence type="ECO:0000256" key="1">
    <source>
        <dbReference type="SAM" id="MobiDB-lite"/>
    </source>
</evidence>
<sequence>MGIVQEISGAEQRFGGVEISLEQAADKAGSPVFASYLAITLRFYFRNRGGSMMYQEEHVPLQRPSQVHRTPTKPRSRFAEWRRIRKECGVDEAKQRFESIFDASRTAHLAPYLNASLDSGISSDISMNSTFDSTFHSLNSGDASGQRMGERFWEPASSAECAPQSRRRSALATPASSTTAAAFHSTMPRNSTGDAGFAATQIAQCSTADSGFWENSYESSLDKFQDGPIFESSPDLKTPLSMFKKNVNSSNSPLRSFFIRRSPQNKINLFKSPHPTIGVHIDGSYVHGLSHPKSILSFQNVEDEPCSSSGGTSNNTSILSAAETPSKHVHDEEFRVFSSTYSPSKAVFQDMMSPSRYIYNSQDFSIFEERSPLKQLSPNKYQDFCPRTVTKRPPSAFDGPVAKVAKVSDVNDETKIGQMSVSNSSRIRTPQFSQRMREMIVGQSKEQIEVLNMARRFFERFESEVPEQIPLFETEEEFDSFDWERYEIRYGRLIKKRRVIKL</sequence>
<evidence type="ECO:0000313" key="2">
    <source>
        <dbReference type="Proteomes" id="UP000095284"/>
    </source>
</evidence>
<feature type="compositionally biased region" description="Low complexity" evidence="1">
    <location>
        <begin position="170"/>
        <end position="182"/>
    </location>
</feature>
<feature type="region of interest" description="Disordered" evidence="1">
    <location>
        <begin position="154"/>
        <end position="188"/>
    </location>
</feature>
<reference evidence="3" key="1">
    <citation type="submission" date="2016-11" db="UniProtKB">
        <authorList>
            <consortium name="WormBaseParasite"/>
        </authorList>
    </citation>
    <scope>IDENTIFICATION</scope>
</reference>
<name>A0A1I7S448_BURXY</name>
<evidence type="ECO:0000313" key="3">
    <source>
        <dbReference type="WBParaSite" id="BXY_0778000.1"/>
    </source>
</evidence>
<protein>
    <submittedName>
        <fullName evidence="3">Uncharacterized protein</fullName>
    </submittedName>
</protein>
<dbReference type="WBParaSite" id="BXY_0778000.1">
    <property type="protein sequence ID" value="BXY_0778000.1"/>
    <property type="gene ID" value="BXY_0778000"/>
</dbReference>
<dbReference type="Proteomes" id="UP000095284">
    <property type="component" value="Unplaced"/>
</dbReference>
<organism evidence="2 3">
    <name type="scientific">Bursaphelenchus xylophilus</name>
    <name type="common">Pinewood nematode worm</name>
    <name type="synonym">Aphelenchoides xylophilus</name>
    <dbReference type="NCBI Taxonomy" id="6326"/>
    <lineage>
        <taxon>Eukaryota</taxon>
        <taxon>Metazoa</taxon>
        <taxon>Ecdysozoa</taxon>
        <taxon>Nematoda</taxon>
        <taxon>Chromadorea</taxon>
        <taxon>Rhabditida</taxon>
        <taxon>Tylenchina</taxon>
        <taxon>Tylenchomorpha</taxon>
        <taxon>Aphelenchoidea</taxon>
        <taxon>Aphelenchoididae</taxon>
        <taxon>Bursaphelenchus</taxon>
    </lineage>
</organism>
<accession>A0A1I7S448</accession>